<dbReference type="EMBL" id="LILB01000001">
    <property type="protein sequence ID" value="KOO52177.1"/>
    <property type="molecule type" value="Genomic_DNA"/>
</dbReference>
<keyword evidence="1" id="KW-0472">Membrane</keyword>
<accession>A0A0M0LMP8</accession>
<organism evidence="2 3">
    <name type="scientific">Viridibacillus arvi</name>
    <dbReference type="NCBI Taxonomy" id="263475"/>
    <lineage>
        <taxon>Bacteria</taxon>
        <taxon>Bacillati</taxon>
        <taxon>Bacillota</taxon>
        <taxon>Bacilli</taxon>
        <taxon>Bacillales</taxon>
        <taxon>Caryophanaceae</taxon>
        <taxon>Viridibacillus</taxon>
    </lineage>
</organism>
<dbReference type="Proteomes" id="UP000036867">
    <property type="component" value="Unassembled WGS sequence"/>
</dbReference>
<dbReference type="OrthoDB" id="2453606at2"/>
<protein>
    <submittedName>
        <fullName evidence="2">Uncharacterized protein</fullName>
    </submittedName>
</protein>
<feature type="transmembrane region" description="Helical" evidence="1">
    <location>
        <begin position="6"/>
        <end position="27"/>
    </location>
</feature>
<evidence type="ECO:0000256" key="1">
    <source>
        <dbReference type="SAM" id="Phobius"/>
    </source>
</evidence>
<evidence type="ECO:0000313" key="3">
    <source>
        <dbReference type="Proteomes" id="UP000036867"/>
    </source>
</evidence>
<comment type="caution">
    <text evidence="2">The sequence shown here is derived from an EMBL/GenBank/DDBJ whole genome shotgun (WGS) entry which is preliminary data.</text>
</comment>
<keyword evidence="1" id="KW-1133">Transmembrane helix</keyword>
<reference evidence="3" key="1">
    <citation type="submission" date="2015-08" db="EMBL/GenBank/DDBJ databases">
        <title>Fjat-10028 dsm 16317.</title>
        <authorList>
            <person name="Liu B."/>
            <person name="Wang J."/>
            <person name="Zhu Y."/>
            <person name="Liu G."/>
            <person name="Chen Q."/>
            <person name="Chen Z."/>
            <person name="Lan J."/>
            <person name="Che J."/>
            <person name="Ge C."/>
            <person name="Shi H."/>
            <person name="Pan Z."/>
            <person name="Liu X."/>
        </authorList>
    </citation>
    <scope>NUCLEOTIDE SEQUENCE [LARGE SCALE GENOMIC DNA]</scope>
    <source>
        <strain evidence="3">DSM 16317</strain>
    </source>
</reference>
<keyword evidence="1" id="KW-0812">Transmembrane</keyword>
<dbReference type="GeneID" id="301135881"/>
<dbReference type="RefSeq" id="WP_053416352.1">
    <property type="nucleotide sequence ID" value="NZ_JBNNVA010000003.1"/>
</dbReference>
<proteinExistence type="predicted"/>
<name>A0A0M0LMP8_9BACL</name>
<keyword evidence="3" id="KW-1185">Reference proteome</keyword>
<evidence type="ECO:0000313" key="2">
    <source>
        <dbReference type="EMBL" id="KOO52177.1"/>
    </source>
</evidence>
<dbReference type="AlphaFoldDB" id="A0A0M0LMP8"/>
<sequence>MKKSTFFGLVASVLVFAIFSFGIYTLIAKITDTSAIQIDEVEVIDGQTLHIKGDFTNSNKKYAGYTFDIIEDKFYLKMKTVQLGGKSSDFDFEIKDSNLANVKAVYLQGAKREDRVLLWKPKKEE</sequence>
<gene>
    <name evidence="2" type="ORF">AMD00_07160</name>
</gene>